<evidence type="ECO:0000313" key="2">
    <source>
        <dbReference type="Proteomes" id="UP000539075"/>
    </source>
</evidence>
<reference evidence="1 2" key="1">
    <citation type="submission" date="2020-08" db="EMBL/GenBank/DDBJ databases">
        <title>Genomic Encyclopedia of Type Strains, Phase IV (KMG-IV): sequencing the most valuable type-strain genomes for metagenomic binning, comparative biology and taxonomic classification.</title>
        <authorList>
            <person name="Goeker M."/>
        </authorList>
    </citation>
    <scope>NUCLEOTIDE SEQUENCE [LARGE SCALE GENOMIC DNA]</scope>
    <source>
        <strain evidence="1 2">DSM 11275</strain>
    </source>
</reference>
<accession>A0A7W8C326</accession>
<dbReference type="AlphaFoldDB" id="A0A7W8C326"/>
<proteinExistence type="predicted"/>
<sequence length="79" mass="8868">MDRGQTVVALLPFTRAEPAAQKTLAEAAVLEQINFEIHYISKLSFCRKMRFSAESTPRCGALHACAALEHLNFFKVKML</sequence>
<keyword evidence="2" id="KW-1185">Reference proteome</keyword>
<evidence type="ECO:0000313" key="1">
    <source>
        <dbReference type="EMBL" id="MBB5143532.1"/>
    </source>
</evidence>
<name>A0A7W8C326_9BACT</name>
<organism evidence="1 2">
    <name type="scientific">Desulfovibrio intestinalis</name>
    <dbReference type="NCBI Taxonomy" id="58621"/>
    <lineage>
        <taxon>Bacteria</taxon>
        <taxon>Pseudomonadati</taxon>
        <taxon>Thermodesulfobacteriota</taxon>
        <taxon>Desulfovibrionia</taxon>
        <taxon>Desulfovibrionales</taxon>
        <taxon>Desulfovibrionaceae</taxon>
        <taxon>Desulfovibrio</taxon>
    </lineage>
</organism>
<dbReference type="EMBL" id="JACHGO010000004">
    <property type="protein sequence ID" value="MBB5143532.1"/>
    <property type="molecule type" value="Genomic_DNA"/>
</dbReference>
<dbReference type="Proteomes" id="UP000539075">
    <property type="component" value="Unassembled WGS sequence"/>
</dbReference>
<comment type="caution">
    <text evidence="1">The sequence shown here is derived from an EMBL/GenBank/DDBJ whole genome shotgun (WGS) entry which is preliminary data.</text>
</comment>
<dbReference type="RefSeq" id="WP_183719111.1">
    <property type="nucleotide sequence ID" value="NZ_JACHGO010000004.1"/>
</dbReference>
<protein>
    <submittedName>
        <fullName evidence="1">Uncharacterized protein</fullName>
    </submittedName>
</protein>
<gene>
    <name evidence="1" type="ORF">HNQ38_001629</name>
</gene>